<evidence type="ECO:0000313" key="3">
    <source>
        <dbReference type="EMBL" id="SEP45632.1"/>
    </source>
</evidence>
<feature type="domain" description="SpoVR protein-like N-terminal" evidence="1">
    <location>
        <begin position="3"/>
        <end position="187"/>
    </location>
</feature>
<dbReference type="PANTHER" id="PTHR30029">
    <property type="entry name" value="STAGE V SPORULATION PROTEIN R"/>
    <property type="match status" value="1"/>
</dbReference>
<organism evidence="3 4">
    <name type="scientific">Propionispora vibrioides</name>
    <dbReference type="NCBI Taxonomy" id="112903"/>
    <lineage>
        <taxon>Bacteria</taxon>
        <taxon>Bacillati</taxon>
        <taxon>Bacillota</taxon>
        <taxon>Negativicutes</taxon>
        <taxon>Selenomonadales</taxon>
        <taxon>Sporomusaceae</taxon>
        <taxon>Propionispora</taxon>
    </lineage>
</organism>
<dbReference type="InterPro" id="IPR007390">
    <property type="entry name" value="Spore_V_R"/>
</dbReference>
<accession>A0A1H8Y0Q6</accession>
<evidence type="ECO:0000259" key="1">
    <source>
        <dbReference type="Pfam" id="PF04293"/>
    </source>
</evidence>
<dbReference type="STRING" id="112903.SAMN04490178_1366"/>
<gene>
    <name evidence="3" type="ORF">SAMN04490178_1366</name>
</gene>
<dbReference type="PANTHER" id="PTHR30029:SF2">
    <property type="entry name" value="STAGE V SPORULATION PROTEIN R"/>
    <property type="match status" value="1"/>
</dbReference>
<dbReference type="Proteomes" id="UP000198847">
    <property type="component" value="Unassembled WGS sequence"/>
</dbReference>
<name>A0A1H8Y0Q6_9FIRM</name>
<evidence type="ECO:0000313" key="4">
    <source>
        <dbReference type="Proteomes" id="UP000198847"/>
    </source>
</evidence>
<dbReference type="InterPro" id="IPR056174">
    <property type="entry name" value="SpoVR_N"/>
</dbReference>
<keyword evidence="4" id="KW-1185">Reference proteome</keyword>
<dbReference type="OrthoDB" id="9784270at2"/>
<dbReference type="InterPro" id="IPR057008">
    <property type="entry name" value="SpoVR-like_C"/>
</dbReference>
<dbReference type="Pfam" id="PF04293">
    <property type="entry name" value="SpoVR"/>
    <property type="match status" value="1"/>
</dbReference>
<evidence type="ECO:0000259" key="2">
    <source>
        <dbReference type="Pfam" id="PF24755"/>
    </source>
</evidence>
<dbReference type="Pfam" id="PF24755">
    <property type="entry name" value="SpoVR_C"/>
    <property type="match status" value="1"/>
</dbReference>
<dbReference type="AlphaFoldDB" id="A0A1H8Y0Q6"/>
<dbReference type="RefSeq" id="WP_091751747.1">
    <property type="nucleotide sequence ID" value="NZ_FODY01000036.1"/>
</dbReference>
<sequence>MNDYTLRELEAWGDRIEELVRSAGLECYEQFFEICDYEDMLCYEAYAGMPSHYPHWSFGKMYERQRTFYQYNLVGLPYEMVINSDPCLAYLMRDNTLALQVLTMAHVYGHNDFFKNNRLFKEYTRAELTVELFKNHADRVRGYMADPSIGPDRVERILDAAHALRYQLQRFGKREQKHDREQLTKESEQDIPDRLKNDLLTFLAERGKLTEWERNLVYIVRDETFYFLPQLETKIMNEGWASFWHYKLLNRLALPQSLHWEFLQRHNLVVRPHANRINPYFLGFNIFTYLEETYGLDYIFQVRTQERDQSFLRRYLTRELCEKLCLFSYTVRGNDIVVKEVGDEEGWKTVRDDLVKGVGLGSIPCVVPLAVERDQLVLEHVFEGWELDITYARETLKYVVDLWGGRVSLKTQLSGKAKRLICSEDKVVSLIDDI</sequence>
<feature type="domain" description="SpoVR-like C-terminal" evidence="2">
    <location>
        <begin position="375"/>
        <end position="412"/>
    </location>
</feature>
<protein>
    <submittedName>
        <fullName evidence="3">Stage V sporulation protein R</fullName>
    </submittedName>
</protein>
<proteinExistence type="predicted"/>
<dbReference type="EMBL" id="FODY01000036">
    <property type="protein sequence ID" value="SEP45632.1"/>
    <property type="molecule type" value="Genomic_DNA"/>
</dbReference>
<reference evidence="3 4" key="1">
    <citation type="submission" date="2016-10" db="EMBL/GenBank/DDBJ databases">
        <authorList>
            <person name="de Groot N.N."/>
        </authorList>
    </citation>
    <scope>NUCLEOTIDE SEQUENCE [LARGE SCALE GENOMIC DNA]</scope>
    <source>
        <strain evidence="3 4">DSM 13305</strain>
    </source>
</reference>